<dbReference type="EMBL" id="LCMG01000018">
    <property type="protein sequence ID" value="KKU32377.1"/>
    <property type="molecule type" value="Genomic_DNA"/>
</dbReference>
<gene>
    <name evidence="2" type="ORF">UX45_C0018G0004</name>
</gene>
<comment type="caution">
    <text evidence="2">The sequence shown here is derived from an EMBL/GenBank/DDBJ whole genome shotgun (WGS) entry which is preliminary data.</text>
</comment>
<protein>
    <recommendedName>
        <fullName evidence="4">DUF2993 domain-containing protein</fullName>
    </recommendedName>
</protein>
<feature type="transmembrane region" description="Helical" evidence="1">
    <location>
        <begin position="12"/>
        <end position="36"/>
    </location>
</feature>
<evidence type="ECO:0000313" key="2">
    <source>
        <dbReference type="EMBL" id="KKU32377.1"/>
    </source>
</evidence>
<sequence length="229" mass="24703">METIILKKKPHPFVTCAVIVFVLLSVVAAGIVWVIAATGLVTIPVFTRLAYEVPTPLRVVTPGVPIETYIQSEVSDTLMKRLYQGQGALEDTALEVGLSEQSFTASLRSLADRAGAGLPFDFSLAQVALDPQKGAEIFLPIKNNPQQTALRLDVYATVEEGGIVLDIKAASLGVLSLPLQVLNPLIHTVVEKNLESLYAELGSYVRLRDISYEDGLMILKGELSVDAAE</sequence>
<name>A0A0G1PI56_9BACT</name>
<proteinExistence type="predicted"/>
<evidence type="ECO:0008006" key="4">
    <source>
        <dbReference type="Google" id="ProtNLM"/>
    </source>
</evidence>
<reference evidence="2 3" key="1">
    <citation type="journal article" date="2015" name="Nature">
        <title>rRNA introns, odd ribosomes, and small enigmatic genomes across a large radiation of phyla.</title>
        <authorList>
            <person name="Brown C.T."/>
            <person name="Hug L.A."/>
            <person name="Thomas B.C."/>
            <person name="Sharon I."/>
            <person name="Castelle C.J."/>
            <person name="Singh A."/>
            <person name="Wilkins M.J."/>
            <person name="Williams K.H."/>
            <person name="Banfield J.F."/>
        </authorList>
    </citation>
    <scope>NUCLEOTIDE SEQUENCE [LARGE SCALE GENOMIC DNA]</scope>
</reference>
<keyword evidence="1" id="KW-0812">Transmembrane</keyword>
<organism evidence="2 3">
    <name type="scientific">Candidatus Uhrbacteria bacterium GW2011_GWF2_46_218</name>
    <dbReference type="NCBI Taxonomy" id="1619001"/>
    <lineage>
        <taxon>Bacteria</taxon>
        <taxon>Candidatus Uhriibacteriota</taxon>
    </lineage>
</organism>
<accession>A0A0G1PI56</accession>
<dbReference type="AlphaFoldDB" id="A0A0G1PI56"/>
<keyword evidence="1" id="KW-0472">Membrane</keyword>
<keyword evidence="1" id="KW-1133">Transmembrane helix</keyword>
<evidence type="ECO:0000313" key="3">
    <source>
        <dbReference type="Proteomes" id="UP000034705"/>
    </source>
</evidence>
<dbReference type="Proteomes" id="UP000034705">
    <property type="component" value="Unassembled WGS sequence"/>
</dbReference>
<evidence type="ECO:0000256" key="1">
    <source>
        <dbReference type="SAM" id="Phobius"/>
    </source>
</evidence>